<evidence type="ECO:0000313" key="1">
    <source>
        <dbReference type="EMBL" id="KAI7993514.1"/>
    </source>
</evidence>
<sequence length="535" mass="59115">MGTTSSALVMLFALFFIERLEFICSTNSNVSCIASEREALLKFKGNLTDSANRLSSWVGKDCCTWKGVGCSNKTGHVVKLDLRNPIPATYGPSTAYFDPIFKMNELSGQVSPSLLDLNHFHYLDLSMNNMQISNSLASLKSLRYLDLSLSISDETIPPHLGNLSRLQYLNLSYNHLPGPIPDTLGRLTSLTVLDLSNNDFNDSMSYSLCNLSSLVHLDLSHSSLIGAIPHCLGNLASLSILRLNYNQLQGPIPSEMGNMTQLTELDLHNSGFQGPIPREMGNMTQLKELDLSQNLFECPIPSEMGNMTQLTELHLSSNAFACEIPNSMRNLCNLRVLDLSDNMFAGKLSTSIGSPFGCIHNSLADLSLSFNKLSGATRNWNGGRRAKLDCRIGASLFAKSSSTSWQGWMLQVGFCISTCYGSRPQIEIMCPVSSQVQTTQLLEGLKICDMVAVARIINTTLVIPELDKRSFWQDTSNFSDVFDQDHFISSLANDVKVIRKLPKELANATRAVKHFRSWSGIDLELVNTKKAISIW</sequence>
<keyword evidence="2" id="KW-1185">Reference proteome</keyword>
<accession>A0ACC0FYJ0</accession>
<reference evidence="1 2" key="1">
    <citation type="journal article" date="2022" name="Plant J.">
        <title>Chromosome-level genome of Camellia lanceoleosa provides a valuable resource for understanding genome evolution and self-incompatibility.</title>
        <authorList>
            <person name="Gong W."/>
            <person name="Xiao S."/>
            <person name="Wang L."/>
            <person name="Liao Z."/>
            <person name="Chang Y."/>
            <person name="Mo W."/>
            <person name="Hu G."/>
            <person name="Li W."/>
            <person name="Zhao G."/>
            <person name="Zhu H."/>
            <person name="Hu X."/>
            <person name="Ji K."/>
            <person name="Xiang X."/>
            <person name="Song Q."/>
            <person name="Yuan D."/>
            <person name="Jin S."/>
            <person name="Zhang L."/>
        </authorList>
    </citation>
    <scope>NUCLEOTIDE SEQUENCE [LARGE SCALE GENOMIC DNA]</scope>
    <source>
        <strain evidence="1">SQ_2022a</strain>
    </source>
</reference>
<comment type="caution">
    <text evidence="1">The sequence shown here is derived from an EMBL/GenBank/DDBJ whole genome shotgun (WGS) entry which is preliminary data.</text>
</comment>
<protein>
    <submittedName>
        <fullName evidence="1">Leucine-rich repeat receptor-like protein kinase</fullName>
    </submittedName>
</protein>
<proteinExistence type="predicted"/>
<evidence type="ECO:0000313" key="2">
    <source>
        <dbReference type="Proteomes" id="UP001060215"/>
    </source>
</evidence>
<dbReference type="EMBL" id="CM045769">
    <property type="protein sequence ID" value="KAI7993514.1"/>
    <property type="molecule type" value="Genomic_DNA"/>
</dbReference>
<organism evidence="1 2">
    <name type="scientific">Camellia lanceoleosa</name>
    <dbReference type="NCBI Taxonomy" id="1840588"/>
    <lineage>
        <taxon>Eukaryota</taxon>
        <taxon>Viridiplantae</taxon>
        <taxon>Streptophyta</taxon>
        <taxon>Embryophyta</taxon>
        <taxon>Tracheophyta</taxon>
        <taxon>Spermatophyta</taxon>
        <taxon>Magnoliopsida</taxon>
        <taxon>eudicotyledons</taxon>
        <taxon>Gunneridae</taxon>
        <taxon>Pentapetalae</taxon>
        <taxon>asterids</taxon>
        <taxon>Ericales</taxon>
        <taxon>Theaceae</taxon>
        <taxon>Camellia</taxon>
    </lineage>
</organism>
<gene>
    <name evidence="1" type="ORF">LOK49_LG11G00936</name>
</gene>
<name>A0ACC0FYJ0_9ERIC</name>
<dbReference type="Proteomes" id="UP001060215">
    <property type="component" value="Chromosome 12"/>
</dbReference>